<dbReference type="InterPro" id="IPR037128">
    <property type="entry name" value="Quinolinate_PRibosylTase_N_sf"/>
</dbReference>
<evidence type="ECO:0000256" key="2">
    <source>
        <dbReference type="ARBA" id="ARBA00004893"/>
    </source>
</evidence>
<evidence type="ECO:0000256" key="6">
    <source>
        <dbReference type="ARBA" id="ARBA00022676"/>
    </source>
</evidence>
<dbReference type="KEGG" id="pbap:Pla133_13700"/>
<keyword evidence="7 9" id="KW-0808">Transferase</keyword>
<feature type="binding site" evidence="10">
    <location>
        <begin position="306"/>
        <end position="308"/>
    </location>
    <ligand>
        <name>substrate</name>
    </ligand>
</feature>
<dbReference type="Pfam" id="PF01729">
    <property type="entry name" value="QRPTase_C"/>
    <property type="match status" value="1"/>
</dbReference>
<keyword evidence="6 9" id="KW-0328">Glycosyltransferase</keyword>
<dbReference type="GO" id="GO:0004514">
    <property type="term" value="F:nicotinate-nucleotide diphosphorylase (carboxylating) activity"/>
    <property type="evidence" value="ECO:0007669"/>
    <property type="project" value="UniProtKB-EC"/>
</dbReference>
<feature type="binding site" evidence="10">
    <location>
        <position position="131"/>
    </location>
    <ligand>
        <name>substrate</name>
    </ligand>
</feature>
<feature type="binding site" evidence="10">
    <location>
        <begin position="165"/>
        <end position="167"/>
    </location>
    <ligand>
        <name>substrate</name>
    </ligand>
</feature>
<dbReference type="Proteomes" id="UP000316921">
    <property type="component" value="Chromosome"/>
</dbReference>
<evidence type="ECO:0000256" key="3">
    <source>
        <dbReference type="ARBA" id="ARBA00009400"/>
    </source>
</evidence>
<feature type="compositionally biased region" description="Pro residues" evidence="11">
    <location>
        <begin position="1"/>
        <end position="13"/>
    </location>
</feature>
<dbReference type="InterPro" id="IPR036068">
    <property type="entry name" value="Nicotinate_pribotase-like_C"/>
</dbReference>
<dbReference type="Gene3D" id="3.90.1170.20">
    <property type="entry name" value="Quinolinate phosphoribosyl transferase, N-terminal domain"/>
    <property type="match status" value="1"/>
</dbReference>
<evidence type="ECO:0000256" key="7">
    <source>
        <dbReference type="ARBA" id="ARBA00022679"/>
    </source>
</evidence>
<dbReference type="InterPro" id="IPR022412">
    <property type="entry name" value="Quinolinate_PRibosylTrfase_N"/>
</dbReference>
<evidence type="ECO:0000313" key="15">
    <source>
        <dbReference type="Proteomes" id="UP000316921"/>
    </source>
</evidence>
<dbReference type="InterPro" id="IPR004393">
    <property type="entry name" value="NadC"/>
</dbReference>
<dbReference type="PIRSF" id="PIRSF006250">
    <property type="entry name" value="NadC_ModD"/>
    <property type="match status" value="1"/>
</dbReference>
<gene>
    <name evidence="14" type="primary">nadC</name>
    <name evidence="14" type="ORF">Pla133_13700</name>
</gene>
<keyword evidence="5" id="KW-0662">Pyridine nucleotide biosynthesis</keyword>
<feature type="binding site" evidence="10">
    <location>
        <position position="189"/>
    </location>
    <ligand>
        <name>substrate</name>
    </ligand>
</feature>
<dbReference type="NCBIfam" id="TIGR00078">
    <property type="entry name" value="nadC"/>
    <property type="match status" value="1"/>
</dbReference>
<dbReference type="EC" id="2.4.2.19" evidence="4"/>
<dbReference type="InterPro" id="IPR002638">
    <property type="entry name" value="Quinolinate_PRibosylTrfase_C"/>
</dbReference>
<dbReference type="PANTHER" id="PTHR32179">
    <property type="entry name" value="NICOTINATE-NUCLEOTIDE PYROPHOSPHORYLASE [CARBOXYLATING]"/>
    <property type="match status" value="1"/>
</dbReference>
<organism evidence="14 15">
    <name type="scientific">Engelhardtia mirabilis</name>
    <dbReference type="NCBI Taxonomy" id="2528011"/>
    <lineage>
        <taxon>Bacteria</taxon>
        <taxon>Pseudomonadati</taxon>
        <taxon>Planctomycetota</taxon>
        <taxon>Planctomycetia</taxon>
        <taxon>Planctomycetia incertae sedis</taxon>
        <taxon>Engelhardtia</taxon>
    </lineage>
</organism>
<comment type="function">
    <text evidence="1">Involved in the catabolism of quinolinic acid (QA).</text>
</comment>
<dbReference type="SUPFAM" id="SSF51690">
    <property type="entry name" value="Nicotinate/Quinolinate PRTase C-terminal domain-like"/>
    <property type="match status" value="1"/>
</dbReference>
<dbReference type="InterPro" id="IPR013785">
    <property type="entry name" value="Aldolase_TIM"/>
</dbReference>
<name>A0A518BH46_9BACT</name>
<evidence type="ECO:0000259" key="13">
    <source>
        <dbReference type="Pfam" id="PF02749"/>
    </source>
</evidence>
<reference evidence="14 15" key="1">
    <citation type="submission" date="2019-02" db="EMBL/GenBank/DDBJ databases">
        <title>Deep-cultivation of Planctomycetes and their phenomic and genomic characterization uncovers novel biology.</title>
        <authorList>
            <person name="Wiegand S."/>
            <person name="Jogler M."/>
            <person name="Boedeker C."/>
            <person name="Pinto D."/>
            <person name="Vollmers J."/>
            <person name="Rivas-Marin E."/>
            <person name="Kohn T."/>
            <person name="Peeters S.H."/>
            <person name="Heuer A."/>
            <person name="Rast P."/>
            <person name="Oberbeckmann S."/>
            <person name="Bunk B."/>
            <person name="Jeske O."/>
            <person name="Meyerdierks A."/>
            <person name="Storesund J.E."/>
            <person name="Kallscheuer N."/>
            <person name="Luecker S."/>
            <person name="Lage O.M."/>
            <person name="Pohl T."/>
            <person name="Merkel B.J."/>
            <person name="Hornburger P."/>
            <person name="Mueller R.-W."/>
            <person name="Bruemmer F."/>
            <person name="Labrenz M."/>
            <person name="Spormann A.M."/>
            <person name="Op den Camp H."/>
            <person name="Overmann J."/>
            <person name="Amann R."/>
            <person name="Jetten M.S.M."/>
            <person name="Mascher T."/>
            <person name="Medema M.H."/>
            <person name="Devos D.P."/>
            <person name="Kaster A.-K."/>
            <person name="Ovreas L."/>
            <person name="Rohde M."/>
            <person name="Galperin M.Y."/>
            <person name="Jogler C."/>
        </authorList>
    </citation>
    <scope>NUCLEOTIDE SEQUENCE [LARGE SCALE GENOMIC DNA]</scope>
    <source>
        <strain evidence="14 15">Pla133</strain>
    </source>
</reference>
<dbReference type="EMBL" id="CP036287">
    <property type="protein sequence ID" value="QDU66302.1"/>
    <property type="molecule type" value="Genomic_DNA"/>
</dbReference>
<dbReference type="GO" id="GO:0005737">
    <property type="term" value="C:cytoplasm"/>
    <property type="evidence" value="ECO:0007669"/>
    <property type="project" value="TreeGrafter"/>
</dbReference>
<feature type="binding site" evidence="10">
    <location>
        <begin position="285"/>
        <end position="287"/>
    </location>
    <ligand>
        <name>substrate</name>
    </ligand>
</feature>
<evidence type="ECO:0000256" key="8">
    <source>
        <dbReference type="ARBA" id="ARBA00033102"/>
    </source>
</evidence>
<feature type="binding site" evidence="10">
    <location>
        <position position="234"/>
    </location>
    <ligand>
        <name>substrate</name>
    </ligand>
</feature>
<dbReference type="Pfam" id="PF02749">
    <property type="entry name" value="QRPTase_N"/>
    <property type="match status" value="1"/>
</dbReference>
<dbReference type="GO" id="GO:0009435">
    <property type="term" value="P:NAD+ biosynthetic process"/>
    <property type="evidence" value="ECO:0007669"/>
    <property type="project" value="UniProtKB-UniPathway"/>
</dbReference>
<comment type="pathway">
    <text evidence="2">Cofactor biosynthesis; NAD(+) biosynthesis; nicotinate D-ribonucleotide from quinolinate: step 1/1.</text>
</comment>
<evidence type="ECO:0000256" key="5">
    <source>
        <dbReference type="ARBA" id="ARBA00022642"/>
    </source>
</evidence>
<dbReference type="GO" id="GO:0034213">
    <property type="term" value="P:quinolinate catabolic process"/>
    <property type="evidence" value="ECO:0007669"/>
    <property type="project" value="TreeGrafter"/>
</dbReference>
<dbReference type="CDD" id="cd01572">
    <property type="entry name" value="QPRTase"/>
    <property type="match status" value="1"/>
</dbReference>
<feature type="binding site" evidence="10">
    <location>
        <position position="199"/>
    </location>
    <ligand>
        <name>substrate</name>
    </ligand>
</feature>
<protein>
    <recommendedName>
        <fullName evidence="4">nicotinate-nucleotide diphosphorylase (carboxylating)</fullName>
        <ecNumber evidence="4">2.4.2.19</ecNumber>
    </recommendedName>
    <alternativeName>
        <fullName evidence="8">Quinolinate phosphoribosyltransferase [decarboxylating]</fullName>
    </alternativeName>
</protein>
<evidence type="ECO:0000313" key="14">
    <source>
        <dbReference type="EMBL" id="QDU66302.1"/>
    </source>
</evidence>
<evidence type="ECO:0000256" key="11">
    <source>
        <dbReference type="SAM" id="MobiDB-lite"/>
    </source>
</evidence>
<comment type="similarity">
    <text evidence="3 9">Belongs to the NadC/ModD family.</text>
</comment>
<evidence type="ECO:0000256" key="9">
    <source>
        <dbReference type="PIRNR" id="PIRNR006250"/>
    </source>
</evidence>
<dbReference type="AlphaFoldDB" id="A0A518BH46"/>
<dbReference type="PANTHER" id="PTHR32179:SF4">
    <property type="entry name" value="PYROPHOSPHORYLASE MODD-RELATED"/>
    <property type="match status" value="1"/>
</dbReference>
<feature type="region of interest" description="Disordered" evidence="11">
    <location>
        <begin position="1"/>
        <end position="21"/>
    </location>
</feature>
<proteinExistence type="inferred from homology"/>
<sequence>MERPRAPSPPSEPPRAGRAVSPSTAEIDVVLIAALVEDLGLDPAEPWDPRVALERDLSTAASVDPETRGLARLVSKGSGVVCGLAAFARAFELLDPGARCELRVEDGAGVEPGTLVATVSARARALLTAERTALNLVQRLSGTATAMADLVARAATGGPARLLDTRKTTPGLRLLEKYAVRCGGGENHRFGLFDEVMLKDNHLDLARAAEGLDMGQLVARVRARVGGEVRITAEARDRAEAESALRGGADVLLLDNQSPQELSELCPRLRALATELGRRVELEASGGIDASTVAAYAACGVDRLSVGAPTHSAPALDLSLRLEVAP</sequence>
<dbReference type="FunFam" id="3.20.20.70:FF:000030">
    <property type="entry name" value="Nicotinate-nucleotide pyrophosphorylase, carboxylating"/>
    <property type="match status" value="1"/>
</dbReference>
<dbReference type="InterPro" id="IPR027277">
    <property type="entry name" value="NadC/ModD"/>
</dbReference>
<feature type="domain" description="Quinolinate phosphoribosyl transferase N-terminal" evidence="13">
    <location>
        <begin position="56"/>
        <end position="141"/>
    </location>
</feature>
<feature type="domain" description="Quinolinate phosphoribosyl transferase C-terminal" evidence="12">
    <location>
        <begin position="144"/>
        <end position="321"/>
    </location>
</feature>
<evidence type="ECO:0000259" key="12">
    <source>
        <dbReference type="Pfam" id="PF01729"/>
    </source>
</evidence>
<evidence type="ECO:0000256" key="10">
    <source>
        <dbReference type="PIRSR" id="PIRSR006250-1"/>
    </source>
</evidence>
<dbReference type="SUPFAM" id="SSF54675">
    <property type="entry name" value="Nicotinate/Quinolinate PRTase N-terminal domain-like"/>
    <property type="match status" value="1"/>
</dbReference>
<feature type="binding site" evidence="10">
    <location>
        <position position="255"/>
    </location>
    <ligand>
        <name>substrate</name>
    </ligand>
</feature>
<evidence type="ECO:0000256" key="1">
    <source>
        <dbReference type="ARBA" id="ARBA00003237"/>
    </source>
</evidence>
<accession>A0A518BH46</accession>
<evidence type="ECO:0000256" key="4">
    <source>
        <dbReference type="ARBA" id="ARBA00011944"/>
    </source>
</evidence>
<dbReference type="Gene3D" id="3.20.20.70">
    <property type="entry name" value="Aldolase class I"/>
    <property type="match status" value="1"/>
</dbReference>
<keyword evidence="15" id="KW-1185">Reference proteome</keyword>
<dbReference type="UniPathway" id="UPA00253">
    <property type="reaction ID" value="UER00331"/>
</dbReference>